<dbReference type="NCBIfam" id="TIGR01459">
    <property type="entry name" value="HAD-SF-IIA-hyp4"/>
    <property type="match status" value="1"/>
</dbReference>
<comment type="caution">
    <text evidence="1">The sequence shown here is derived from an EMBL/GenBank/DDBJ whole genome shotgun (WGS) entry which is preliminary data.</text>
</comment>
<dbReference type="PANTHER" id="PTHR19288">
    <property type="entry name" value="4-NITROPHENYLPHOSPHATASE-RELATED"/>
    <property type="match status" value="1"/>
</dbReference>
<dbReference type="InterPro" id="IPR023214">
    <property type="entry name" value="HAD_sf"/>
</dbReference>
<dbReference type="CDD" id="cd07525">
    <property type="entry name" value="HAD_like"/>
    <property type="match status" value="1"/>
</dbReference>
<dbReference type="SUPFAM" id="SSF56784">
    <property type="entry name" value="HAD-like"/>
    <property type="match status" value="1"/>
</dbReference>
<dbReference type="Pfam" id="PF13344">
    <property type="entry name" value="Hydrolase_6"/>
    <property type="match status" value="1"/>
</dbReference>
<dbReference type="InterPro" id="IPR006356">
    <property type="entry name" value="HAD-SF_hydro_IIA_hyp3"/>
</dbReference>
<dbReference type="RefSeq" id="WP_249831800.1">
    <property type="nucleotide sequence ID" value="NZ_JAMGBE010000003.1"/>
</dbReference>
<dbReference type="NCBIfam" id="TIGR01460">
    <property type="entry name" value="HAD-SF-IIA"/>
    <property type="match status" value="1"/>
</dbReference>
<dbReference type="GO" id="GO:0016787">
    <property type="term" value="F:hydrolase activity"/>
    <property type="evidence" value="ECO:0007669"/>
    <property type="project" value="UniProtKB-KW"/>
</dbReference>
<dbReference type="EMBL" id="JAMGBE010000003">
    <property type="protein sequence ID" value="MCL6730306.1"/>
    <property type="molecule type" value="Genomic_DNA"/>
</dbReference>
<keyword evidence="1" id="KW-0378">Hydrolase</keyword>
<dbReference type="Gene3D" id="3.40.50.1000">
    <property type="entry name" value="HAD superfamily/HAD-like"/>
    <property type="match status" value="2"/>
</dbReference>
<proteinExistence type="predicted"/>
<evidence type="ECO:0000313" key="2">
    <source>
        <dbReference type="Proteomes" id="UP001165342"/>
    </source>
</evidence>
<gene>
    <name evidence="1" type="ORF">LZ538_09605</name>
</gene>
<dbReference type="InterPro" id="IPR036412">
    <property type="entry name" value="HAD-like_sf"/>
</dbReference>
<dbReference type="PANTHER" id="PTHR19288:SF90">
    <property type="entry name" value="OS08G0542600 PROTEIN"/>
    <property type="match status" value="1"/>
</dbReference>
<name>A0ABT0S398_9SPHN</name>
<dbReference type="Pfam" id="PF13242">
    <property type="entry name" value="Hydrolase_like"/>
    <property type="match status" value="1"/>
</dbReference>
<dbReference type="Proteomes" id="UP001165342">
    <property type="component" value="Unassembled WGS sequence"/>
</dbReference>
<reference evidence="1" key="1">
    <citation type="submission" date="2022-05" db="EMBL/GenBank/DDBJ databases">
        <authorList>
            <person name="Jo J.-H."/>
            <person name="Im W.-T."/>
        </authorList>
    </citation>
    <scope>NUCLEOTIDE SEQUENCE</scope>
    <source>
        <strain evidence="1">SE220</strain>
    </source>
</reference>
<accession>A0ABT0S398</accession>
<dbReference type="InterPro" id="IPR006357">
    <property type="entry name" value="HAD-SF_hydro_IIA"/>
</dbReference>
<evidence type="ECO:0000313" key="1">
    <source>
        <dbReference type="EMBL" id="MCL6730306.1"/>
    </source>
</evidence>
<keyword evidence="2" id="KW-1185">Reference proteome</keyword>
<protein>
    <submittedName>
        <fullName evidence="1">TIGR01459 family HAD-type hydrolase</fullName>
    </submittedName>
</protein>
<sequence length="270" mass="29613">MTDRESFWYRLDPRYRLILCDIWGVIHNGRQLYPGAQERLLHWRADGRCVVLITNAPRPAEAVQAQLARIGLSDDAWDAIASSGEAGVEALSNIGRPVGFVGTSSDRAILEARNVAISDDDGFRDVVCSGFEEGRFDVQDYRAELERMVERGVTFHCLNPDRVVDYGGTMLPCAGALADVYEAMGGHVIWYGKPFRTIYDYALAHGGHPPTEEVLAVGDGLQTDMLGAAWMGFDAIFVSGGIHAGKPFPEDFAASHGLGDWRPTAVVERL</sequence>
<organism evidence="1 2">
    <name type="scientific">Sphingomonas hankyongi</name>
    <dbReference type="NCBI Taxonomy" id="2908209"/>
    <lineage>
        <taxon>Bacteria</taxon>
        <taxon>Pseudomonadati</taxon>
        <taxon>Pseudomonadota</taxon>
        <taxon>Alphaproteobacteria</taxon>
        <taxon>Sphingomonadales</taxon>
        <taxon>Sphingomonadaceae</taxon>
        <taxon>Sphingomonas</taxon>
    </lineage>
</organism>